<gene>
    <name evidence="1" type="ORF">S12H4_17535</name>
</gene>
<evidence type="ECO:0008006" key="2">
    <source>
        <dbReference type="Google" id="ProtNLM"/>
    </source>
</evidence>
<reference evidence="1" key="1">
    <citation type="journal article" date="2014" name="Front. Microbiol.">
        <title>High frequency of phylogenetically diverse reductive dehalogenase-homologous genes in deep subseafloor sedimentary metagenomes.</title>
        <authorList>
            <person name="Kawai M."/>
            <person name="Futagami T."/>
            <person name="Toyoda A."/>
            <person name="Takaki Y."/>
            <person name="Nishi S."/>
            <person name="Hori S."/>
            <person name="Arai W."/>
            <person name="Tsubouchi T."/>
            <person name="Morono Y."/>
            <person name="Uchiyama I."/>
            <person name="Ito T."/>
            <person name="Fujiyama A."/>
            <person name="Inagaki F."/>
            <person name="Takami H."/>
        </authorList>
    </citation>
    <scope>NUCLEOTIDE SEQUENCE</scope>
    <source>
        <strain evidence="1">Expedition CK06-06</strain>
    </source>
</reference>
<evidence type="ECO:0000313" key="1">
    <source>
        <dbReference type="EMBL" id="GAI85788.1"/>
    </source>
</evidence>
<protein>
    <recommendedName>
        <fullName evidence="2">Helix-turn-helix type 11 domain-containing protein</fullName>
    </recommendedName>
</protein>
<proteinExistence type="predicted"/>
<sequence>MPAKKGMQMRRDVMARSFRVRELFESGQVTSRMVADDLEISIQCARKWIDVASLFLPVYEIRMDGLTKVYGLLK</sequence>
<dbReference type="EMBL" id="BARW01008585">
    <property type="protein sequence ID" value="GAI85788.1"/>
    <property type="molecule type" value="Genomic_DNA"/>
</dbReference>
<name>X1RYQ2_9ZZZZ</name>
<organism evidence="1">
    <name type="scientific">marine sediment metagenome</name>
    <dbReference type="NCBI Taxonomy" id="412755"/>
    <lineage>
        <taxon>unclassified sequences</taxon>
        <taxon>metagenomes</taxon>
        <taxon>ecological metagenomes</taxon>
    </lineage>
</organism>
<dbReference type="AlphaFoldDB" id="X1RYQ2"/>
<comment type="caution">
    <text evidence="1">The sequence shown here is derived from an EMBL/GenBank/DDBJ whole genome shotgun (WGS) entry which is preliminary data.</text>
</comment>
<accession>X1RYQ2</accession>